<comment type="caution">
    <text evidence="2">The sequence shown here is derived from an EMBL/GenBank/DDBJ whole genome shotgun (WGS) entry which is preliminary data.</text>
</comment>
<dbReference type="SUPFAM" id="SSF47598">
    <property type="entry name" value="Ribbon-helix-helix"/>
    <property type="match status" value="1"/>
</dbReference>
<protein>
    <submittedName>
        <fullName evidence="2">Ribbon-helix-helix protein, copG family</fullName>
    </submittedName>
</protein>
<dbReference type="GO" id="GO:0006355">
    <property type="term" value="P:regulation of DNA-templated transcription"/>
    <property type="evidence" value="ECO:0007669"/>
    <property type="project" value="InterPro"/>
</dbReference>
<dbReference type="InterPro" id="IPR013321">
    <property type="entry name" value="Arc_rbn_hlx_hlx"/>
</dbReference>
<evidence type="ECO:0000313" key="3">
    <source>
        <dbReference type="Proteomes" id="UP000254134"/>
    </source>
</evidence>
<dbReference type="Pfam" id="PF01402">
    <property type="entry name" value="RHH_1"/>
    <property type="match status" value="1"/>
</dbReference>
<reference evidence="3" key="2">
    <citation type="journal article" date="2019" name="MicrobiologyOpen">
        <title>High-quality draft genome sequence of Gaiella occulta isolated from a 150 meter deep mineral water borehole and comparison with the genome sequences of other deep-branching lineages of the phylum Actinobacteria.</title>
        <authorList>
            <person name="Severino R."/>
            <person name="Froufe H.J.C."/>
            <person name="Barroso C."/>
            <person name="Albuquerque L."/>
            <person name="Lobo-da-Cunha A."/>
            <person name="da Costa M.S."/>
            <person name="Egas C."/>
        </authorList>
    </citation>
    <scope>NUCLEOTIDE SEQUENCE [LARGE SCALE GENOMIC DNA]</scope>
    <source>
        <strain evidence="3">F2-233</strain>
    </source>
</reference>
<gene>
    <name evidence="2" type="ORF">Gocc_0697</name>
</gene>
<name>A0A7M2Z1I3_9ACTN</name>
<evidence type="ECO:0000313" key="2">
    <source>
        <dbReference type="EMBL" id="RDI76278.1"/>
    </source>
</evidence>
<accession>A0A7M2Z1I3</accession>
<sequence length="71" mass="8243">MVARKNMTLRLPAEQADELEAVARAEGISVSDAVREAIAEHIERKRKDKAFRDRLRAVMERDREILERLGR</sequence>
<dbReference type="InterPro" id="IPR002145">
    <property type="entry name" value="CopG"/>
</dbReference>
<dbReference type="InterPro" id="IPR010985">
    <property type="entry name" value="Ribbon_hlx_hlx"/>
</dbReference>
<dbReference type="OrthoDB" id="5121666at2"/>
<evidence type="ECO:0000259" key="1">
    <source>
        <dbReference type="Pfam" id="PF01402"/>
    </source>
</evidence>
<organism evidence="2 3">
    <name type="scientific">Gaiella occulta</name>
    <dbReference type="NCBI Taxonomy" id="1002870"/>
    <lineage>
        <taxon>Bacteria</taxon>
        <taxon>Bacillati</taxon>
        <taxon>Actinomycetota</taxon>
        <taxon>Thermoleophilia</taxon>
        <taxon>Gaiellales</taxon>
        <taxon>Gaiellaceae</taxon>
        <taxon>Gaiella</taxon>
    </lineage>
</organism>
<dbReference type="Proteomes" id="UP000254134">
    <property type="component" value="Unassembled WGS sequence"/>
</dbReference>
<dbReference type="EMBL" id="QQZY01000001">
    <property type="protein sequence ID" value="RDI76278.1"/>
    <property type="molecule type" value="Genomic_DNA"/>
</dbReference>
<dbReference type="Gene3D" id="1.10.1220.10">
    <property type="entry name" value="Met repressor-like"/>
    <property type="match status" value="1"/>
</dbReference>
<keyword evidence="3" id="KW-1185">Reference proteome</keyword>
<feature type="domain" description="Ribbon-helix-helix protein CopG" evidence="1">
    <location>
        <begin position="8"/>
        <end position="45"/>
    </location>
</feature>
<dbReference type="AlphaFoldDB" id="A0A7M2Z1I3"/>
<dbReference type="CDD" id="cd21631">
    <property type="entry name" value="RHH_CopG_NikR-like"/>
    <property type="match status" value="1"/>
</dbReference>
<proteinExistence type="predicted"/>
<reference evidence="2 3" key="1">
    <citation type="submission" date="2018-07" db="EMBL/GenBank/DDBJ databases">
        <title>High-quality-draft genome sequence of Gaiella occulta.</title>
        <authorList>
            <person name="Severino R."/>
            <person name="Froufe H.J.C."/>
            <person name="Rainey F.A."/>
            <person name="Barroso C."/>
            <person name="Albuquerque L."/>
            <person name="Lobo-Da-Cunha A."/>
            <person name="Da Costa M.S."/>
            <person name="Egas C."/>
        </authorList>
    </citation>
    <scope>NUCLEOTIDE SEQUENCE [LARGE SCALE GENOMIC DNA]</scope>
    <source>
        <strain evidence="2 3">F2-233</strain>
    </source>
</reference>